<reference evidence="1 2" key="1">
    <citation type="submission" date="2018-11" db="EMBL/GenBank/DDBJ databases">
        <authorList>
            <consortium name="Pathogen Informatics"/>
        </authorList>
    </citation>
    <scope>NUCLEOTIDE SEQUENCE [LARGE SCALE GENOMIC DNA]</scope>
</reference>
<gene>
    <name evidence="1" type="ORF">DILT_LOCUS11894</name>
</gene>
<organism evidence="1 2">
    <name type="scientific">Dibothriocephalus latus</name>
    <name type="common">Fish tapeworm</name>
    <name type="synonym">Diphyllobothrium latum</name>
    <dbReference type="NCBI Taxonomy" id="60516"/>
    <lineage>
        <taxon>Eukaryota</taxon>
        <taxon>Metazoa</taxon>
        <taxon>Spiralia</taxon>
        <taxon>Lophotrochozoa</taxon>
        <taxon>Platyhelminthes</taxon>
        <taxon>Cestoda</taxon>
        <taxon>Eucestoda</taxon>
        <taxon>Diphyllobothriidea</taxon>
        <taxon>Diphyllobothriidae</taxon>
        <taxon>Dibothriocephalus</taxon>
    </lineage>
</organism>
<dbReference type="OrthoDB" id="6272045at2759"/>
<evidence type="ECO:0008006" key="3">
    <source>
        <dbReference type="Google" id="ProtNLM"/>
    </source>
</evidence>
<protein>
    <recommendedName>
        <fullName evidence="3">DUF5641 domain-containing protein</fullName>
    </recommendedName>
</protein>
<keyword evidence="2" id="KW-1185">Reference proteome</keyword>
<accession>A0A3P7LYE2</accession>
<name>A0A3P7LYE2_DIBLA</name>
<dbReference type="EMBL" id="UYRU01064530">
    <property type="protein sequence ID" value="VDN16063.1"/>
    <property type="molecule type" value="Genomic_DNA"/>
</dbReference>
<sequence>MERQFNGRHGAKQRLFHPDQVVLAKDCRNNRKKWTLGRVHRKRGDAVYENRVCSEIWVRHTDQLKHTEYAEVPNPSPTLSL</sequence>
<evidence type="ECO:0000313" key="1">
    <source>
        <dbReference type="EMBL" id="VDN16063.1"/>
    </source>
</evidence>
<dbReference type="Proteomes" id="UP000281553">
    <property type="component" value="Unassembled WGS sequence"/>
</dbReference>
<evidence type="ECO:0000313" key="2">
    <source>
        <dbReference type="Proteomes" id="UP000281553"/>
    </source>
</evidence>
<proteinExistence type="predicted"/>
<dbReference type="AlphaFoldDB" id="A0A3P7LYE2"/>